<evidence type="ECO:0000256" key="1">
    <source>
        <dbReference type="ARBA" id="ARBA00004651"/>
    </source>
</evidence>
<dbReference type="Proteomes" id="UP000001021">
    <property type="component" value="Chromosome"/>
</dbReference>
<dbReference type="PANTHER" id="PTHR43528">
    <property type="entry name" value="ALPHA-KETOGLUTARATE PERMEASE"/>
    <property type="match status" value="1"/>
</dbReference>
<gene>
    <name evidence="10" type="primary">proP</name>
    <name evidence="10" type="ordered locus">ERWE_CDS_02880</name>
</gene>
<evidence type="ECO:0000256" key="6">
    <source>
        <dbReference type="ARBA" id="ARBA00022989"/>
    </source>
</evidence>
<dbReference type="InterPro" id="IPR005828">
    <property type="entry name" value="MFS_sugar_transport-like"/>
</dbReference>
<evidence type="ECO:0000256" key="5">
    <source>
        <dbReference type="ARBA" id="ARBA00022847"/>
    </source>
</evidence>
<accession>A0A0H3LZ11</accession>
<reference evidence="10 11" key="1">
    <citation type="journal article" date="2006" name="J. Bacteriol.">
        <title>Comparative genomic analysis of three strains of Ehrlichia ruminantium reveals an active process of genome size plasticity.</title>
        <authorList>
            <person name="Frutos R."/>
            <person name="Viari A."/>
            <person name="Ferraz C."/>
            <person name="Morgat A."/>
            <person name="Eychenie S."/>
            <person name="Kandassami Y."/>
            <person name="Chantal I."/>
            <person name="Bensaid A."/>
            <person name="Coissac E."/>
            <person name="Vachiery N."/>
            <person name="Demaille J."/>
            <person name="Martinez D."/>
        </authorList>
    </citation>
    <scope>NUCLEOTIDE SEQUENCE [LARGE SCALE GENOMIC DNA]</scope>
    <source>
        <strain evidence="10 11">Welgevonden</strain>
    </source>
</reference>
<dbReference type="GO" id="GO:0015293">
    <property type="term" value="F:symporter activity"/>
    <property type="evidence" value="ECO:0007669"/>
    <property type="project" value="UniProtKB-KW"/>
</dbReference>
<evidence type="ECO:0000313" key="10">
    <source>
        <dbReference type="EMBL" id="CAI26782.1"/>
    </source>
</evidence>
<evidence type="ECO:0000256" key="8">
    <source>
        <dbReference type="SAM" id="Phobius"/>
    </source>
</evidence>
<dbReference type="RefSeq" id="WP_011154966.1">
    <property type="nucleotide sequence ID" value="NC_005295.2"/>
</dbReference>
<feature type="transmembrane region" description="Helical" evidence="8">
    <location>
        <begin position="80"/>
        <end position="99"/>
    </location>
</feature>
<feature type="transmembrane region" description="Helical" evidence="8">
    <location>
        <begin position="264"/>
        <end position="281"/>
    </location>
</feature>
<dbReference type="KEGG" id="erw:ERWE_CDS_02880"/>
<keyword evidence="6 8" id="KW-1133">Transmembrane helix</keyword>
<evidence type="ECO:0000313" key="11">
    <source>
        <dbReference type="Proteomes" id="UP000001021"/>
    </source>
</evidence>
<organism evidence="10 11">
    <name type="scientific">Ehrlichia ruminantium (strain Welgevonden)</name>
    <dbReference type="NCBI Taxonomy" id="254945"/>
    <lineage>
        <taxon>Bacteria</taxon>
        <taxon>Pseudomonadati</taxon>
        <taxon>Pseudomonadota</taxon>
        <taxon>Alphaproteobacteria</taxon>
        <taxon>Rickettsiales</taxon>
        <taxon>Anaplasmataceae</taxon>
        <taxon>Ehrlichia</taxon>
    </lineage>
</organism>
<evidence type="ECO:0000256" key="3">
    <source>
        <dbReference type="ARBA" id="ARBA00022475"/>
    </source>
</evidence>
<dbReference type="Pfam" id="PF00083">
    <property type="entry name" value="Sugar_tr"/>
    <property type="match status" value="1"/>
</dbReference>
<feature type="transmembrane region" description="Helical" evidence="8">
    <location>
        <begin position="235"/>
        <end position="258"/>
    </location>
</feature>
<feature type="transmembrane region" description="Helical" evidence="8">
    <location>
        <begin position="179"/>
        <end position="200"/>
    </location>
</feature>
<keyword evidence="3" id="KW-1003">Cell membrane</keyword>
<keyword evidence="11" id="KW-1185">Reference proteome</keyword>
<evidence type="ECO:0000259" key="9">
    <source>
        <dbReference type="PROSITE" id="PS50850"/>
    </source>
</evidence>
<keyword evidence="7 8" id="KW-0472">Membrane</keyword>
<keyword evidence="4 8" id="KW-0812">Transmembrane</keyword>
<feature type="domain" description="Major facilitator superfamily (MFS) profile" evidence="9">
    <location>
        <begin position="9"/>
        <end position="406"/>
    </location>
</feature>
<proteinExistence type="predicted"/>
<sequence length="415" mass="47293">MSKFSNIKPTLSVLICAFIECYDFMVYGNFSRIFSEMFFSHLTEEFSVVLSFMTFAIAFIVRPFGSLLFGYIGDKFGRKLALFSSATLLIISLSGITFLPQVEAIGVLSPILLIIFRILQGLSFAGEVGCMLLMMENVKDNRDIVFPMGAHFLISILGGAVGCFIFKLCYNFIPESQFYSWGWRIPFFVGLIMSMLLPFLRNSIEESRQYLEYNRKQKISKIPILDVILHHKKSCCAIVFSVPFCNSLFYIFFVFLGIQQKVSISLYALLILMILISGTIFSMICRVYRPTTVALYSQIFFMIVISPIIYFLGFDSYITYLIIAISLGMCSTPLFALFMLVFPVNVRQTGFSVSYSIAAGCFGALTPVLFLWLSDILQLVTAPIFCIDFYAIVSLYSFYYLKTHEKVIEYESVYR</sequence>
<dbReference type="PANTHER" id="PTHR43528:SF1">
    <property type="entry name" value="ALPHA-KETOGLUTARATE PERMEASE"/>
    <property type="match status" value="1"/>
</dbReference>
<keyword evidence="5" id="KW-0769">Symport</keyword>
<dbReference type="InterPro" id="IPR051084">
    <property type="entry name" value="H+-coupled_symporters"/>
</dbReference>
<dbReference type="AlphaFoldDB" id="A0A0H3LZ11"/>
<dbReference type="SUPFAM" id="SSF103473">
    <property type="entry name" value="MFS general substrate transporter"/>
    <property type="match status" value="1"/>
</dbReference>
<evidence type="ECO:0000256" key="2">
    <source>
        <dbReference type="ARBA" id="ARBA00022448"/>
    </source>
</evidence>
<dbReference type="PROSITE" id="PS50850">
    <property type="entry name" value="MFS"/>
    <property type="match status" value="1"/>
</dbReference>
<feature type="transmembrane region" description="Helical" evidence="8">
    <location>
        <begin position="353"/>
        <end position="373"/>
    </location>
</feature>
<feature type="transmembrane region" description="Helical" evidence="8">
    <location>
        <begin position="379"/>
        <end position="401"/>
    </location>
</feature>
<dbReference type="GO" id="GO:0005886">
    <property type="term" value="C:plasma membrane"/>
    <property type="evidence" value="ECO:0007669"/>
    <property type="project" value="UniProtKB-SubCell"/>
</dbReference>
<dbReference type="InterPro" id="IPR036259">
    <property type="entry name" value="MFS_trans_sf"/>
</dbReference>
<feature type="transmembrane region" description="Helical" evidence="8">
    <location>
        <begin position="293"/>
        <end position="312"/>
    </location>
</feature>
<dbReference type="GeneID" id="33058071"/>
<feature type="transmembrane region" description="Helical" evidence="8">
    <location>
        <begin position="318"/>
        <end position="341"/>
    </location>
</feature>
<dbReference type="eggNOG" id="COG0477">
    <property type="taxonomic scope" value="Bacteria"/>
</dbReference>
<feature type="transmembrane region" description="Helical" evidence="8">
    <location>
        <begin position="12"/>
        <end position="30"/>
    </location>
</feature>
<dbReference type="HOGENOM" id="CLU_001265_39_0_5"/>
<evidence type="ECO:0000256" key="7">
    <source>
        <dbReference type="ARBA" id="ARBA00023136"/>
    </source>
</evidence>
<protein>
    <submittedName>
        <fullName evidence="10">Proline/betaine transporter</fullName>
    </submittedName>
</protein>
<keyword evidence="2" id="KW-0813">Transport</keyword>
<dbReference type="EMBL" id="CR925678">
    <property type="protein sequence ID" value="CAI26782.1"/>
    <property type="molecule type" value="Genomic_DNA"/>
</dbReference>
<feature type="transmembrane region" description="Helical" evidence="8">
    <location>
        <begin position="145"/>
        <end position="173"/>
    </location>
</feature>
<dbReference type="KEGG" id="eru:Erum2820"/>
<comment type="subcellular location">
    <subcellularLocation>
        <location evidence="1">Cell membrane</location>
        <topology evidence="1">Multi-pass membrane protein</topology>
    </subcellularLocation>
</comment>
<name>A0A0H3LZ11_EHRRW</name>
<dbReference type="InterPro" id="IPR020846">
    <property type="entry name" value="MFS_dom"/>
</dbReference>
<evidence type="ECO:0000256" key="4">
    <source>
        <dbReference type="ARBA" id="ARBA00022692"/>
    </source>
</evidence>
<feature type="transmembrane region" description="Helical" evidence="8">
    <location>
        <begin position="50"/>
        <end position="73"/>
    </location>
</feature>
<feature type="transmembrane region" description="Helical" evidence="8">
    <location>
        <begin position="111"/>
        <end position="133"/>
    </location>
</feature>
<dbReference type="Gene3D" id="1.20.1250.20">
    <property type="entry name" value="MFS general substrate transporter like domains"/>
    <property type="match status" value="1"/>
</dbReference>